<dbReference type="InterPro" id="IPR001640">
    <property type="entry name" value="Lgt"/>
</dbReference>
<keyword evidence="1" id="KW-1133">Transmembrane helix</keyword>
<accession>A0A5S5MBW4</accession>
<evidence type="ECO:0000313" key="3">
    <source>
        <dbReference type="Proteomes" id="UP000321899"/>
    </source>
</evidence>
<keyword evidence="1" id="KW-0472">Membrane</keyword>
<dbReference type="Pfam" id="PF01790">
    <property type="entry name" value="LGT"/>
    <property type="match status" value="1"/>
</dbReference>
<comment type="caution">
    <text evidence="2">The sequence shown here is derived from an EMBL/GenBank/DDBJ whole genome shotgun (WGS) entry which is preliminary data.</text>
</comment>
<dbReference type="EMBL" id="VDMB01000043">
    <property type="protein sequence ID" value="TYT73213.1"/>
    <property type="molecule type" value="Genomic_DNA"/>
</dbReference>
<feature type="transmembrane region" description="Helical" evidence="1">
    <location>
        <begin position="57"/>
        <end position="79"/>
    </location>
</feature>
<protein>
    <submittedName>
        <fullName evidence="2">Prolipoprotein diacylglyceryl transferase</fullName>
    </submittedName>
</protein>
<proteinExistence type="predicted"/>
<reference evidence="2 3" key="1">
    <citation type="submission" date="2019-06" db="EMBL/GenBank/DDBJ databases">
        <title>Desulfobotulus mexicanus sp. nov., a novel sulfate-reducing bacterium isolated from the sediment of an alkaline crater lake in Mexico.</title>
        <authorList>
            <person name="Hirschler-Rea A."/>
        </authorList>
    </citation>
    <scope>NUCLEOTIDE SEQUENCE [LARGE SCALE GENOMIC DNA]</scope>
    <source>
        <strain evidence="2 3">PAR22N</strain>
    </source>
</reference>
<gene>
    <name evidence="2" type="ORF">FIM25_16330</name>
</gene>
<name>A0A5S5MBW4_9BACT</name>
<dbReference type="GO" id="GO:0042158">
    <property type="term" value="P:lipoprotein biosynthetic process"/>
    <property type="evidence" value="ECO:0007669"/>
    <property type="project" value="InterPro"/>
</dbReference>
<keyword evidence="1" id="KW-0812">Transmembrane</keyword>
<feature type="transmembrane region" description="Helical" evidence="1">
    <location>
        <begin position="314"/>
        <end position="338"/>
    </location>
</feature>
<evidence type="ECO:0000256" key="1">
    <source>
        <dbReference type="SAM" id="Phobius"/>
    </source>
</evidence>
<dbReference type="GO" id="GO:0005886">
    <property type="term" value="C:plasma membrane"/>
    <property type="evidence" value="ECO:0007669"/>
    <property type="project" value="InterPro"/>
</dbReference>
<feature type="transmembrane region" description="Helical" evidence="1">
    <location>
        <begin position="86"/>
        <end position="108"/>
    </location>
</feature>
<dbReference type="OrthoDB" id="5386948at2"/>
<sequence length="358" mass="39533">MSKGRFMFSLFFMLVLAFVLLVPAIWGVRCLPSEKYQMLAAFPIQHLENGSWKGMNLTWYGLLSASAYVLGTALGLVLLRASGAPLWACGLTAMVLLCICVPASRWIARIVEGKRHTFTVGGASFLGILLAPWVLVGVNMLITRYGYPSIPAVSALAAMALAYTCGEGMGRLACLSFGCCYGKPIRSLSPEKARFFKPMAIIFHGKTKKISYAHQLDGEAVLPVQALTLFIHIFLCLAGLGFFLGGKPLWTVFLCLGGTQIWRVLSEFLRADYRGEQVFSAYQIMALSTLPYIFLCLKLPVFSEKMVFVPDLKAGLALLWTPEVLTGLFLLWILTFFYTGRSTVTGSELRFFVHGDRI</sequence>
<feature type="transmembrane region" description="Helical" evidence="1">
    <location>
        <begin position="249"/>
        <end position="269"/>
    </location>
</feature>
<dbReference type="Proteomes" id="UP000321899">
    <property type="component" value="Unassembled WGS sequence"/>
</dbReference>
<feature type="transmembrane region" description="Helical" evidence="1">
    <location>
        <begin position="281"/>
        <end position="302"/>
    </location>
</feature>
<dbReference type="GO" id="GO:0008961">
    <property type="term" value="F:phosphatidylglycerol-prolipoprotein diacylglyceryl transferase activity"/>
    <property type="evidence" value="ECO:0007669"/>
    <property type="project" value="InterPro"/>
</dbReference>
<feature type="transmembrane region" description="Helical" evidence="1">
    <location>
        <begin position="220"/>
        <end position="243"/>
    </location>
</feature>
<dbReference type="AlphaFoldDB" id="A0A5S5MBW4"/>
<organism evidence="2 3">
    <name type="scientific">Desulfobotulus mexicanus</name>
    <dbReference type="NCBI Taxonomy" id="2586642"/>
    <lineage>
        <taxon>Bacteria</taxon>
        <taxon>Pseudomonadati</taxon>
        <taxon>Thermodesulfobacteriota</taxon>
        <taxon>Desulfobacteria</taxon>
        <taxon>Desulfobacterales</taxon>
        <taxon>Desulfobacteraceae</taxon>
        <taxon>Desulfobotulus</taxon>
    </lineage>
</organism>
<keyword evidence="2" id="KW-0808">Transferase</keyword>
<evidence type="ECO:0000313" key="2">
    <source>
        <dbReference type="EMBL" id="TYT73213.1"/>
    </source>
</evidence>
<keyword evidence="2" id="KW-0449">Lipoprotein</keyword>
<keyword evidence="3" id="KW-1185">Reference proteome</keyword>
<feature type="transmembrane region" description="Helical" evidence="1">
    <location>
        <begin position="120"/>
        <end position="142"/>
    </location>
</feature>